<dbReference type="PROSITE" id="PS50110">
    <property type="entry name" value="RESPONSE_REGULATORY"/>
    <property type="match status" value="1"/>
</dbReference>
<feature type="domain" description="Response regulatory" evidence="3">
    <location>
        <begin position="264"/>
        <end position="380"/>
    </location>
</feature>
<dbReference type="HOGENOM" id="CLU_031371_1_0_3"/>
<dbReference type="SMART" id="SM00448">
    <property type="entry name" value="REC"/>
    <property type="match status" value="1"/>
</dbReference>
<protein>
    <submittedName>
        <fullName evidence="4">Response regulator receiver domain protein</fullName>
    </submittedName>
</protein>
<dbReference type="SUPFAM" id="SSF52172">
    <property type="entry name" value="CheY-like"/>
    <property type="match status" value="1"/>
</dbReference>
<evidence type="ECO:0000259" key="3">
    <source>
        <dbReference type="PROSITE" id="PS50110"/>
    </source>
</evidence>
<dbReference type="InterPro" id="IPR050595">
    <property type="entry name" value="Bact_response_regulator"/>
</dbReference>
<dbReference type="GO" id="GO:0000160">
    <property type="term" value="P:phosphorelay signal transduction system"/>
    <property type="evidence" value="ECO:0007669"/>
    <property type="project" value="InterPro"/>
</dbReference>
<dbReference type="OrthoDB" id="524459at2"/>
<dbReference type="EMBL" id="DS989856">
    <property type="protein sequence ID" value="EDX73781.1"/>
    <property type="molecule type" value="Genomic_DNA"/>
</dbReference>
<evidence type="ECO:0000313" key="5">
    <source>
        <dbReference type="Proteomes" id="UP000003835"/>
    </source>
</evidence>
<accession>B4VWM6</accession>
<dbReference type="eggNOG" id="COG0745">
    <property type="taxonomic scope" value="Bacteria"/>
</dbReference>
<dbReference type="RefSeq" id="WP_006103050.1">
    <property type="nucleotide sequence ID" value="NZ_DS989856.1"/>
</dbReference>
<dbReference type="InterPro" id="IPR024186">
    <property type="entry name" value="Sig_transdc_resp-reg_PatA"/>
</dbReference>
<name>B4VWM6_9CYAN</name>
<keyword evidence="1 2" id="KW-0597">Phosphoprotein</keyword>
<feature type="modified residue" description="4-aspartylphosphate" evidence="2">
    <location>
        <position position="313"/>
    </location>
</feature>
<gene>
    <name evidence="4" type="ORF">MC7420_6829</name>
</gene>
<keyword evidence="5" id="KW-1185">Reference proteome</keyword>
<dbReference type="STRING" id="118168.MC7420_6829"/>
<dbReference type="AlphaFoldDB" id="B4VWM6"/>
<proteinExistence type="predicted"/>
<evidence type="ECO:0000313" key="4">
    <source>
        <dbReference type="EMBL" id="EDX73781.1"/>
    </source>
</evidence>
<dbReference type="InterPro" id="IPR011006">
    <property type="entry name" value="CheY-like_superfamily"/>
</dbReference>
<evidence type="ECO:0000256" key="1">
    <source>
        <dbReference type="ARBA" id="ARBA00022553"/>
    </source>
</evidence>
<dbReference type="PANTHER" id="PTHR44591:SF23">
    <property type="entry name" value="CHEY SUBFAMILY"/>
    <property type="match status" value="1"/>
</dbReference>
<evidence type="ECO:0000256" key="2">
    <source>
        <dbReference type="PROSITE-ProRule" id="PRU00169"/>
    </source>
</evidence>
<dbReference type="InterPro" id="IPR001789">
    <property type="entry name" value="Sig_transdc_resp-reg_receiver"/>
</dbReference>
<dbReference type="PANTHER" id="PTHR44591">
    <property type="entry name" value="STRESS RESPONSE REGULATOR PROTEIN 1"/>
    <property type="match status" value="1"/>
</dbReference>
<dbReference type="Proteomes" id="UP000003835">
    <property type="component" value="Unassembled WGS sequence"/>
</dbReference>
<dbReference type="Pfam" id="PF00072">
    <property type="entry name" value="Response_reg"/>
    <property type="match status" value="1"/>
</dbReference>
<sequence>MNLTRLIQELNDYSKHGNGELILKNSQAFWTLYLVRGQLLYPKSKHHPVRRWNRAINQHRSNWQWRTDYSQFSNHLSWECQLIDRGLSQKQLSLIQAKLIIRSLVQECLFELTPYSDLNRDWKPTQTAISTFCKVVALSSNEIQTILSTTEQMQQQWQAAGLSHLHPTMAPILQEGADISELPIEDKYLNGKLTLWDIAVERNQSIIEVTQSLVDWTKRGMLKFQDVPDLTLPNSNDNLGDTPIVADKKPPEIQQTPPKAKTSLIACIDDSPVLTLTLRKILIPNGYQVLSIPEPMRGFSQLIEHKPDLILLDLLLPNADGYSICKFLRETPVFKKTPIIILTAKNTSIDRTRAQLVGATGFLAKPPQAQELLEMVQQHLG</sequence>
<dbReference type="PIRSF" id="PIRSF005897">
    <property type="entry name" value="RR_PatA"/>
    <property type="match status" value="1"/>
</dbReference>
<dbReference type="Gene3D" id="3.40.50.2300">
    <property type="match status" value="1"/>
</dbReference>
<organism evidence="4 5">
    <name type="scientific">Coleofasciculus chthonoplastes PCC 7420</name>
    <dbReference type="NCBI Taxonomy" id="118168"/>
    <lineage>
        <taxon>Bacteria</taxon>
        <taxon>Bacillati</taxon>
        <taxon>Cyanobacteriota</taxon>
        <taxon>Cyanophyceae</taxon>
        <taxon>Coleofasciculales</taxon>
        <taxon>Coleofasciculaceae</taxon>
        <taxon>Coleofasciculus</taxon>
    </lineage>
</organism>
<reference evidence="4 5" key="1">
    <citation type="submission" date="2008-07" db="EMBL/GenBank/DDBJ databases">
        <authorList>
            <person name="Tandeau de Marsac N."/>
            <person name="Ferriera S."/>
            <person name="Johnson J."/>
            <person name="Kravitz S."/>
            <person name="Beeson K."/>
            <person name="Sutton G."/>
            <person name="Rogers Y.-H."/>
            <person name="Friedman R."/>
            <person name="Frazier M."/>
            <person name="Venter J.C."/>
        </authorList>
    </citation>
    <scope>NUCLEOTIDE SEQUENCE [LARGE SCALE GENOMIC DNA]</scope>
    <source>
        <strain evidence="4 5">PCC 7420</strain>
    </source>
</reference>